<organism evidence="3 4">
    <name type="scientific">Aspergillus carbonarius (strain ITEM 5010)</name>
    <dbReference type="NCBI Taxonomy" id="602072"/>
    <lineage>
        <taxon>Eukaryota</taxon>
        <taxon>Fungi</taxon>
        <taxon>Dikarya</taxon>
        <taxon>Ascomycota</taxon>
        <taxon>Pezizomycotina</taxon>
        <taxon>Eurotiomycetes</taxon>
        <taxon>Eurotiomycetidae</taxon>
        <taxon>Eurotiales</taxon>
        <taxon>Aspergillaceae</taxon>
        <taxon>Aspergillus</taxon>
        <taxon>Aspergillus subgen. Circumdati</taxon>
    </lineage>
</organism>
<dbReference type="Proteomes" id="UP000188318">
    <property type="component" value="Unassembled WGS sequence"/>
</dbReference>
<proteinExistence type="predicted"/>
<evidence type="ECO:0000313" key="4">
    <source>
        <dbReference type="Proteomes" id="UP000188318"/>
    </source>
</evidence>
<evidence type="ECO:0000313" key="3">
    <source>
        <dbReference type="EMBL" id="OOF95156.1"/>
    </source>
</evidence>
<name>A0A1R3RKZ4_ASPC5</name>
<feature type="region of interest" description="Disordered" evidence="1">
    <location>
        <begin position="440"/>
        <end position="514"/>
    </location>
</feature>
<dbReference type="EMBL" id="KV907500">
    <property type="protein sequence ID" value="OOF95156.1"/>
    <property type="molecule type" value="Genomic_DNA"/>
</dbReference>
<evidence type="ECO:0000256" key="1">
    <source>
        <dbReference type="SAM" id="MobiDB-lite"/>
    </source>
</evidence>
<feature type="compositionally biased region" description="Polar residues" evidence="1">
    <location>
        <begin position="375"/>
        <end position="385"/>
    </location>
</feature>
<dbReference type="VEuPathDB" id="FungiDB:ASPCADRAFT_507068"/>
<feature type="compositionally biased region" description="Gly residues" evidence="1">
    <location>
        <begin position="135"/>
        <end position="149"/>
    </location>
</feature>
<dbReference type="OrthoDB" id="5355510at2759"/>
<dbReference type="EMBL" id="KV907500">
    <property type="protein sequence ID" value="OOF95090.1"/>
    <property type="molecule type" value="Genomic_DNA"/>
</dbReference>
<dbReference type="VEuPathDB" id="FungiDB:ASPCADRAFT_507012"/>
<sequence>MASPIRPQYFCTRPNGVVTPLIAVDELPSQISIRGAPRTLQPDQMQGMTSLGTVAPRSPQTYVVDTAASTSPRPRAPFTPRRAQDPDQQALLARLLTDEALPESVRLAITTLQEYGLLQSFTLSAPSSSKWMVSSGGGGGGGAGHGGSRQGPHQNLKKIYCSFWLRHGECDYEQQGKSADAETLGKLGLRDIPRWFREKHGLPSLLSNGNAQPRPHPELAALPPADSGPLKTIQYPTRPEIEGVPEAPDSEPGIMQQAGDAYSIQQTLALPGPLRPAYESRRARSSQRHGVTHAPSLRRLDLLSLDARPDFPGYSSVGSASGNMGVLSYPPPQETAAFADQSHQRTEFFRNVQALMPGSMAENSDYLMASPPFRSPQSQGFSRTSQKSRRLYQARPNAGLEASDTDAFGGVHIGYGTGPSSNPSPCPMAAPGSLLASPLIGPVLSHTSEPPTRDHSPFTQSGPVSTESSPDLMRARMDPVEARPSFGAIGTKRDDRQQSIGSGPALPEPRLPFS</sequence>
<accession>A0A1R3RKZ4</accession>
<feature type="region of interest" description="Disordered" evidence="1">
    <location>
        <begin position="128"/>
        <end position="152"/>
    </location>
</feature>
<feature type="region of interest" description="Disordered" evidence="1">
    <location>
        <begin position="207"/>
        <end position="229"/>
    </location>
</feature>
<feature type="compositionally biased region" description="Low complexity" evidence="1">
    <location>
        <begin position="69"/>
        <end position="81"/>
    </location>
</feature>
<feature type="region of interest" description="Disordered" evidence="1">
    <location>
        <begin position="67"/>
        <end position="87"/>
    </location>
</feature>
<feature type="compositionally biased region" description="Polar residues" evidence="1">
    <location>
        <begin position="457"/>
        <end position="469"/>
    </location>
</feature>
<feature type="region of interest" description="Disordered" evidence="1">
    <location>
        <begin position="367"/>
        <end position="386"/>
    </location>
</feature>
<dbReference type="AlphaFoldDB" id="A0A1R3RKZ4"/>
<evidence type="ECO:0000313" key="2">
    <source>
        <dbReference type="EMBL" id="OOF95090.1"/>
    </source>
</evidence>
<protein>
    <submittedName>
        <fullName evidence="3">Uncharacterized protein</fullName>
    </submittedName>
</protein>
<dbReference type="OMA" id="HEMPNDL"/>
<reference evidence="3" key="1">
    <citation type="submission" date="2016-12" db="EMBL/GenBank/DDBJ databases">
        <authorList>
            <consortium name="DOE Joint Genome Institute"/>
            <person name="Riley R."/>
            <person name="Kuo A."/>
            <person name="Sun H."/>
            <person name="Pangilinan J."/>
            <person name="Culley D."/>
            <person name="Salamov A."/>
            <person name="Magnuson J."/>
            <person name="Bruno K."/>
            <person name="Henrissat B."/>
            <person name="Berka R."/>
            <person name="Tsang A."/>
            <person name="Barry K."/>
            <person name="lapidus A."/>
            <person name="Martin J."/>
            <person name="Lindquist E."/>
            <person name="Wang Z."/>
            <person name="Baker S."/>
            <person name="Grigoriev I."/>
            <person name="Nordberg H.P."/>
            <person name="Cantor M.N."/>
            <person name="Hua S.X."/>
        </authorList>
    </citation>
    <scope>NUCLEOTIDE SEQUENCE [LARGE SCALE GENOMIC DNA]</scope>
    <source>
        <strain evidence="3">ITEM 5010</strain>
    </source>
</reference>
<dbReference type="STRING" id="602072.A0A1R3RKZ4"/>
<keyword evidence="4" id="KW-1185">Reference proteome</keyword>
<reference evidence="4" key="2">
    <citation type="journal article" date="2017" name="Genome Biol.">
        <title>Comparative genomics reveals high biological diversity and specific adaptations in the industrially and medically important fungal genus Aspergillus.</title>
        <authorList>
            <person name="de Vries R.P."/>
            <person name="Riley R."/>
            <person name="Wiebenga A."/>
            <person name="Aguilar-Osorio G."/>
            <person name="Amillis S."/>
            <person name="Uchima C.A."/>
            <person name="Anderluh G."/>
            <person name="Asadollahi M."/>
            <person name="Askin M."/>
            <person name="Barry K."/>
            <person name="Battaglia E."/>
            <person name="Bayram O."/>
            <person name="Benocci T."/>
            <person name="Braus-Stromeyer S.A."/>
            <person name="Caldana C."/>
            <person name="Canovas D."/>
            <person name="Cerqueira G.C."/>
            <person name="Chen F."/>
            <person name="Chen W."/>
            <person name="Choi C."/>
            <person name="Clum A."/>
            <person name="Dos Santos R.A."/>
            <person name="Damasio A.R."/>
            <person name="Diallinas G."/>
            <person name="Emri T."/>
            <person name="Fekete E."/>
            <person name="Flipphi M."/>
            <person name="Freyberg S."/>
            <person name="Gallo A."/>
            <person name="Gournas C."/>
            <person name="Habgood R."/>
            <person name="Hainaut M."/>
            <person name="Harispe M.L."/>
            <person name="Henrissat B."/>
            <person name="Hilden K.S."/>
            <person name="Hope R."/>
            <person name="Hossain A."/>
            <person name="Karabika E."/>
            <person name="Karaffa L."/>
            <person name="Karanyi Z."/>
            <person name="Krasevec N."/>
            <person name="Kuo A."/>
            <person name="Kusch H."/>
            <person name="LaButti K."/>
            <person name="Lagendijk E.L."/>
            <person name="Lapidus A."/>
            <person name="Levasseur A."/>
            <person name="Lindquist E."/>
            <person name="Lipzen A."/>
            <person name="Logrieco A.F."/>
            <person name="MacCabe A."/>
            <person name="Maekelae M.R."/>
            <person name="Malavazi I."/>
            <person name="Melin P."/>
            <person name="Meyer V."/>
            <person name="Mielnichuk N."/>
            <person name="Miskei M."/>
            <person name="Molnar A.P."/>
            <person name="Mule G."/>
            <person name="Ngan C.Y."/>
            <person name="Orejas M."/>
            <person name="Orosz E."/>
            <person name="Ouedraogo J.P."/>
            <person name="Overkamp K.M."/>
            <person name="Park H.-S."/>
            <person name="Perrone G."/>
            <person name="Piumi F."/>
            <person name="Punt P.J."/>
            <person name="Ram A.F."/>
            <person name="Ramon A."/>
            <person name="Rauscher S."/>
            <person name="Record E."/>
            <person name="Riano-Pachon D.M."/>
            <person name="Robert V."/>
            <person name="Roehrig J."/>
            <person name="Ruller R."/>
            <person name="Salamov A."/>
            <person name="Salih N.S."/>
            <person name="Samson R.A."/>
            <person name="Sandor E."/>
            <person name="Sanguinetti M."/>
            <person name="Schuetze T."/>
            <person name="Sepcic K."/>
            <person name="Shelest E."/>
            <person name="Sherlock G."/>
            <person name="Sophianopoulou V."/>
            <person name="Squina F.M."/>
            <person name="Sun H."/>
            <person name="Susca A."/>
            <person name="Todd R.B."/>
            <person name="Tsang A."/>
            <person name="Unkles S.E."/>
            <person name="van de Wiele N."/>
            <person name="van Rossen-Uffink D."/>
            <person name="Oliveira J.V."/>
            <person name="Vesth T.C."/>
            <person name="Visser J."/>
            <person name="Yu J.-H."/>
            <person name="Zhou M."/>
            <person name="Andersen M.R."/>
            <person name="Archer D.B."/>
            <person name="Baker S.E."/>
            <person name="Benoit I."/>
            <person name="Brakhage A.A."/>
            <person name="Braus G.H."/>
            <person name="Fischer R."/>
            <person name="Frisvad J.C."/>
            <person name="Goldman G.H."/>
            <person name="Houbraken J."/>
            <person name="Oakley B."/>
            <person name="Pocsi I."/>
            <person name="Scazzocchio C."/>
            <person name="Seiboth B."/>
            <person name="vanKuyk P.A."/>
            <person name="Wortman J."/>
            <person name="Dyer P.S."/>
            <person name="Grigoriev I.V."/>
        </authorList>
    </citation>
    <scope>NUCLEOTIDE SEQUENCE [LARGE SCALE GENOMIC DNA]</scope>
    <source>
        <strain evidence="4">ITEM 5010</strain>
    </source>
</reference>
<gene>
    <name evidence="2" type="ORF">ASPCADRAFT_507012</name>
    <name evidence="3" type="ORF">ASPCADRAFT_507068</name>
</gene>